<evidence type="ECO:0000256" key="1">
    <source>
        <dbReference type="ARBA" id="ARBA00006192"/>
    </source>
</evidence>
<evidence type="ECO:0000313" key="7">
    <source>
        <dbReference type="Proteomes" id="UP000019376"/>
    </source>
</evidence>
<dbReference type="Proteomes" id="UP000019376">
    <property type="component" value="Unassembled WGS sequence"/>
</dbReference>
<proteinExistence type="inferred from homology"/>
<name>S7ZKR6_PENO1</name>
<accession>S7ZKR6</accession>
<dbReference type="HOGENOM" id="CLU_019319_0_0_1"/>
<dbReference type="PhylomeDB" id="S7ZKR6"/>
<evidence type="ECO:0008006" key="8">
    <source>
        <dbReference type="Google" id="ProtNLM"/>
    </source>
</evidence>
<keyword evidence="2" id="KW-0677">Repeat</keyword>
<evidence type="ECO:0000256" key="5">
    <source>
        <dbReference type="SAM" id="MobiDB-lite"/>
    </source>
</evidence>
<evidence type="ECO:0000256" key="4">
    <source>
        <dbReference type="ARBA" id="ARBA00044511"/>
    </source>
</evidence>
<dbReference type="GO" id="GO:0031930">
    <property type="term" value="P:mitochondria-nucleus signaling pathway"/>
    <property type="evidence" value="ECO:0007669"/>
    <property type="project" value="TreeGrafter"/>
</dbReference>
<evidence type="ECO:0000313" key="6">
    <source>
        <dbReference type="EMBL" id="EPS31230.1"/>
    </source>
</evidence>
<dbReference type="PANTHER" id="PTHR47936">
    <property type="entry name" value="PPR_LONG DOMAIN-CONTAINING PROTEIN"/>
    <property type="match status" value="1"/>
</dbReference>
<sequence length="731" mass="82653">MPATLTSEKGLKPMTDLKRSLEDKSRAPPDSTLVEGFRLFFETRVDSPGVINLFQARLLSMTWKHLKSRQEELDDNDWHKVFSVDSLERILFVLSEAQCLPEARDTILRLARYAYLELCADHGFGPNTISRPALLVYINLLATNGNPEDARQVIINFGGQLRGSKPSPWLTVLKGFALKDDRRQMRKIVQDLDKYGVTFDQASHQELIEILIDQNLFKAAQTIYECPVAGKAEPSLATKKAIISHALFNSEHAWAEPIYQSMIDKQTPTAETVGVALLWKAAHGAGASALEEQLALWSATRPQIKDAVTIADVNSLLRYANSQKDPILANSFASLIDRWSLVPDEETHLLQLDSMIQAADVEGSLYLLEKQMDPTLLSRADPSIANRLITMLCLSEKREELFQKISSLLDPLFQDGVYLEASTVAALTSMLLYRHDNEAVSQLLRPRLATFDSQGKTLIRDAVTGFILDPKETDEDVWEVYELFKLAFPDAGVGVRTELMSAFFERKRSDLAVLVFGHMRQADDLSRRPKPDTYARCFQGIARNADATNLELVHNMLKLDLEVELNTRILNGLMLAYAACEMADKSMSIFRQILQSDEGPSTKTIALFFKVCEKHHNGVHEATKMMSKVKKLEIEVDRRLYSSYIEALAAQCEFDRATEAIKNMESEIGVCPTSTTIGLFYNAIPYQYWKDQVEEWARKTYPDLWEHLAGMERTEHEEGQKFDAISNEVWV</sequence>
<dbReference type="AlphaFoldDB" id="S7ZKR6"/>
<feature type="region of interest" description="Disordered" evidence="5">
    <location>
        <begin position="1"/>
        <end position="29"/>
    </location>
</feature>
<organism evidence="6 7">
    <name type="scientific">Penicillium oxalicum (strain 114-2 / CGMCC 5302)</name>
    <name type="common">Penicillium decumbens</name>
    <dbReference type="NCBI Taxonomy" id="933388"/>
    <lineage>
        <taxon>Eukaryota</taxon>
        <taxon>Fungi</taxon>
        <taxon>Dikarya</taxon>
        <taxon>Ascomycota</taxon>
        <taxon>Pezizomycotina</taxon>
        <taxon>Eurotiomycetes</taxon>
        <taxon>Eurotiomycetidae</taxon>
        <taxon>Eurotiales</taxon>
        <taxon>Aspergillaceae</taxon>
        <taxon>Penicillium</taxon>
    </lineage>
</organism>
<comment type="subunit">
    <text evidence="4">Binds to mitochondrial small subunit 15S rRNA.</text>
</comment>
<protein>
    <recommendedName>
        <fullName evidence="8">Pentacotripeptide-repeat region of PRORP domain-containing protein</fullName>
    </recommendedName>
</protein>
<dbReference type="InterPro" id="IPR011990">
    <property type="entry name" value="TPR-like_helical_dom_sf"/>
</dbReference>
<dbReference type="eggNOG" id="ENOG502S1M2">
    <property type="taxonomic scope" value="Eukaryota"/>
</dbReference>
<dbReference type="Gene3D" id="1.25.40.10">
    <property type="entry name" value="Tetratricopeptide repeat domain"/>
    <property type="match status" value="1"/>
</dbReference>
<feature type="compositionally biased region" description="Basic and acidic residues" evidence="5">
    <location>
        <begin position="9"/>
        <end position="27"/>
    </location>
</feature>
<comment type="similarity">
    <text evidence="1">Belongs to the CCM1 family.</text>
</comment>
<evidence type="ECO:0000256" key="3">
    <source>
        <dbReference type="ARBA" id="ARBA00044493"/>
    </source>
</evidence>
<gene>
    <name evidence="6" type="ORF">PDE_06185</name>
</gene>
<dbReference type="PANTHER" id="PTHR47936:SF1">
    <property type="entry name" value="PENTATRICOPEPTIDE REPEAT-CONTAINING PROTEIN GUN1, CHLOROPLASTIC"/>
    <property type="match status" value="1"/>
</dbReference>
<reference evidence="6 7" key="1">
    <citation type="journal article" date="2013" name="PLoS ONE">
        <title>Genomic and secretomic analyses reveal unique features of the lignocellulolytic enzyme system of Penicillium decumbens.</title>
        <authorList>
            <person name="Liu G."/>
            <person name="Zhang L."/>
            <person name="Wei X."/>
            <person name="Zou G."/>
            <person name="Qin Y."/>
            <person name="Ma L."/>
            <person name="Li J."/>
            <person name="Zheng H."/>
            <person name="Wang S."/>
            <person name="Wang C."/>
            <person name="Xun L."/>
            <person name="Zhao G.-P."/>
            <person name="Zhou Z."/>
            <person name="Qu Y."/>
        </authorList>
    </citation>
    <scope>NUCLEOTIDE SEQUENCE [LARGE SCALE GENOMIC DNA]</scope>
    <source>
        <strain evidence="7">114-2 / CGMCC 5302</strain>
    </source>
</reference>
<dbReference type="STRING" id="933388.S7ZKR6"/>
<dbReference type="EMBL" id="KB644413">
    <property type="protein sequence ID" value="EPS31230.1"/>
    <property type="molecule type" value="Genomic_DNA"/>
</dbReference>
<comment type="function">
    <text evidence="3">Regulates mitochondrial small subunit maturation by controlling 15S rRNA 5'-end processing. Localizes to the 5' precursor of the 15S rRNA in a position that is subsequently occupied by mS47 in the mature yeast mtSSU. Uses structure and sequence-specific RNA recognition, binding to a single-stranded region of the precursor and specifically recognizing bases -6 to -1. The exchange of Ccm1 for mS47 is coupled to the irreversible removal of precursor rRNA that is accompanied by conformational changes of the mitoribosomal proteins uS5m and mS26. These conformational changes signal completion of 5'-end rRNA processing through protection of the mature 5'-end of the 15S rRNA and stabilization of mS47. The removal of the 5' precursor together with the dissociation of Ccm1 may be catalyzed by the 5'-3' exoribonuclease Pet127. Involved in the specific removal of group I introns in mitochondrial encoded transcripts.</text>
</comment>
<keyword evidence="7" id="KW-1185">Reference proteome</keyword>
<dbReference type="OrthoDB" id="185373at2759"/>
<evidence type="ECO:0000256" key="2">
    <source>
        <dbReference type="ARBA" id="ARBA00022737"/>
    </source>
</evidence>